<keyword evidence="1" id="KW-1133">Transmembrane helix</keyword>
<organism evidence="2 3">
    <name type="scientific">Metabacillus fastidiosus</name>
    <dbReference type="NCBI Taxonomy" id="1458"/>
    <lineage>
        <taxon>Bacteria</taxon>
        <taxon>Bacillati</taxon>
        <taxon>Bacillota</taxon>
        <taxon>Bacilli</taxon>
        <taxon>Bacillales</taxon>
        <taxon>Bacillaceae</taxon>
        <taxon>Metabacillus</taxon>
    </lineage>
</organism>
<keyword evidence="1" id="KW-0472">Membrane</keyword>
<comment type="caution">
    <text evidence="2">The sequence shown here is derived from an EMBL/GenBank/DDBJ whole genome shotgun (WGS) entry which is preliminary data.</text>
</comment>
<feature type="transmembrane region" description="Helical" evidence="1">
    <location>
        <begin position="50"/>
        <end position="74"/>
    </location>
</feature>
<keyword evidence="3" id="KW-1185">Reference proteome</keyword>
<reference evidence="2 3" key="1">
    <citation type="submission" date="2023-03" db="EMBL/GenBank/DDBJ databases">
        <title>Bacillus Genome Sequencing.</title>
        <authorList>
            <person name="Dunlap C."/>
        </authorList>
    </citation>
    <scope>NUCLEOTIDE SEQUENCE [LARGE SCALE GENOMIC DNA]</scope>
    <source>
        <strain evidence="2 3">NRS-1717</strain>
    </source>
</reference>
<gene>
    <name evidence="2" type="ORF">P9271_02415</name>
</gene>
<dbReference type="EMBL" id="JARTFS010000001">
    <property type="protein sequence ID" value="MED4400211.1"/>
    <property type="molecule type" value="Genomic_DNA"/>
</dbReference>
<name>A0ABU6NWL9_9BACI</name>
<proteinExistence type="predicted"/>
<dbReference type="RefSeq" id="WP_328014787.1">
    <property type="nucleotide sequence ID" value="NZ_JARTFS010000001.1"/>
</dbReference>
<keyword evidence="1" id="KW-0812">Transmembrane</keyword>
<evidence type="ECO:0000313" key="2">
    <source>
        <dbReference type="EMBL" id="MED4400211.1"/>
    </source>
</evidence>
<evidence type="ECO:0000256" key="1">
    <source>
        <dbReference type="SAM" id="Phobius"/>
    </source>
</evidence>
<accession>A0ABU6NWL9</accession>
<evidence type="ECO:0000313" key="3">
    <source>
        <dbReference type="Proteomes" id="UP001342826"/>
    </source>
</evidence>
<protein>
    <submittedName>
        <fullName evidence="2">Uncharacterized protein</fullName>
    </submittedName>
</protein>
<sequence>MTKHWNYEDDHDYDDTIDYKSKGYGYWYGKYIPQEQIDKLCDDPKSSTGLIVPLLTIAGIGVIGMSVYGVACLASSSTDKIRDKKEERNL</sequence>
<dbReference type="Proteomes" id="UP001342826">
    <property type="component" value="Unassembled WGS sequence"/>
</dbReference>